<evidence type="ECO:0000313" key="2">
    <source>
        <dbReference type="Proteomes" id="UP000509750"/>
    </source>
</evidence>
<keyword evidence="1" id="KW-0614">Plasmid</keyword>
<geneLocation type="plasmid" evidence="1 2">
    <name>unnamed2</name>
</geneLocation>
<dbReference type="KEGG" id="halg:HUG10_19760"/>
<dbReference type="EMBL" id="CP058531">
    <property type="protein sequence ID" value="QLG29849.1"/>
    <property type="molecule type" value="Genomic_DNA"/>
</dbReference>
<sequence length="49" mass="5471">MEYQFKCGCGEEVSDFTRGGDIEISTNAICEHCGTVYALTITTLRTKYD</sequence>
<reference evidence="1 2" key="1">
    <citation type="submission" date="2020-07" db="EMBL/GenBank/DDBJ databases">
        <title>Gai3-2, isolated from salt lake.</title>
        <authorList>
            <person name="Cui H."/>
            <person name="Shi X."/>
        </authorList>
    </citation>
    <scope>NUCLEOTIDE SEQUENCE [LARGE SCALE GENOMIC DNA]</scope>
    <source>
        <strain evidence="1 2">Gai3-2</strain>
        <plasmid evidence="1 2">unnamed2</plasmid>
    </source>
</reference>
<evidence type="ECO:0000313" key="1">
    <source>
        <dbReference type="EMBL" id="QLG29849.1"/>
    </source>
</evidence>
<proteinExistence type="predicted"/>
<dbReference type="AlphaFoldDB" id="A0A7D5GZU1"/>
<accession>A0A7D5GZU1</accession>
<name>A0A7D5GZU1_9EURY</name>
<protein>
    <submittedName>
        <fullName evidence="1">Uncharacterized protein</fullName>
    </submittedName>
</protein>
<dbReference type="RefSeq" id="WP_179171423.1">
    <property type="nucleotide sequence ID" value="NZ_CP058531.1"/>
</dbReference>
<keyword evidence="2" id="KW-1185">Reference proteome</keyword>
<gene>
    <name evidence="1" type="ORF">HUG10_19760</name>
</gene>
<dbReference type="OrthoDB" id="346036at2157"/>
<organism evidence="1 2">
    <name type="scientific">Halorarum halophilum</name>
    <dbReference type="NCBI Taxonomy" id="2743090"/>
    <lineage>
        <taxon>Archaea</taxon>
        <taxon>Methanobacteriati</taxon>
        <taxon>Methanobacteriota</taxon>
        <taxon>Stenosarchaea group</taxon>
        <taxon>Halobacteria</taxon>
        <taxon>Halobacteriales</taxon>
        <taxon>Haloferacaceae</taxon>
        <taxon>Halorarum</taxon>
    </lineage>
</organism>
<dbReference type="Proteomes" id="UP000509750">
    <property type="component" value="Plasmid unnamed2"/>
</dbReference>
<dbReference type="GeneID" id="56031119"/>